<dbReference type="InterPro" id="IPR008775">
    <property type="entry name" value="Phytyl_CoA_dOase-like"/>
</dbReference>
<evidence type="ECO:0000256" key="1">
    <source>
        <dbReference type="ARBA" id="ARBA00001954"/>
    </source>
</evidence>
<keyword evidence="2" id="KW-0223">Dioxygenase</keyword>
<keyword evidence="2" id="KW-0560">Oxidoreductase</keyword>
<protein>
    <submittedName>
        <fullName evidence="2">Phytanoyl-CoA dioxygenase (PhyH)</fullName>
    </submittedName>
</protein>
<evidence type="ECO:0000313" key="3">
    <source>
        <dbReference type="Proteomes" id="UP000186308"/>
    </source>
</evidence>
<dbReference type="AlphaFoldDB" id="A0A8G2CLS7"/>
<dbReference type="SUPFAM" id="SSF51197">
    <property type="entry name" value="Clavaminate synthase-like"/>
    <property type="match status" value="1"/>
</dbReference>
<dbReference type="EMBL" id="FTNE01000015">
    <property type="protein sequence ID" value="SIR09061.1"/>
    <property type="molecule type" value="Genomic_DNA"/>
</dbReference>
<comment type="caution">
    <text evidence="2">The sequence shown here is derived from an EMBL/GenBank/DDBJ whole genome shotgun (WGS) entry which is preliminary data.</text>
</comment>
<dbReference type="Proteomes" id="UP000186308">
    <property type="component" value="Unassembled WGS sequence"/>
</dbReference>
<organism evidence="2 3">
    <name type="scientific">Acidiphilium rubrum</name>
    <dbReference type="NCBI Taxonomy" id="526"/>
    <lineage>
        <taxon>Bacteria</taxon>
        <taxon>Pseudomonadati</taxon>
        <taxon>Pseudomonadota</taxon>
        <taxon>Alphaproteobacteria</taxon>
        <taxon>Acetobacterales</taxon>
        <taxon>Acidocellaceae</taxon>
        <taxon>Acidiphilium</taxon>
    </lineage>
</organism>
<dbReference type="PANTHER" id="PTHR20883:SF48">
    <property type="entry name" value="ECTOINE DIOXYGENASE"/>
    <property type="match status" value="1"/>
</dbReference>
<dbReference type="GO" id="GO:0005506">
    <property type="term" value="F:iron ion binding"/>
    <property type="evidence" value="ECO:0007669"/>
    <property type="project" value="UniProtKB-ARBA"/>
</dbReference>
<keyword evidence="3" id="KW-1185">Reference proteome</keyword>
<reference evidence="2 3" key="1">
    <citation type="submission" date="2017-01" db="EMBL/GenBank/DDBJ databases">
        <authorList>
            <person name="Varghese N."/>
            <person name="Submissions S."/>
        </authorList>
    </citation>
    <scope>NUCLEOTIDE SEQUENCE [LARGE SCALE GENOMIC DNA]</scope>
    <source>
        <strain evidence="2 3">ATCC 35905</strain>
    </source>
</reference>
<proteinExistence type="predicted"/>
<name>A0A8G2CLS7_ACIRU</name>
<dbReference type="Pfam" id="PF05721">
    <property type="entry name" value="PhyH"/>
    <property type="match status" value="1"/>
</dbReference>
<dbReference type="Gene3D" id="2.60.120.620">
    <property type="entry name" value="q2cbj1_9rhob like domain"/>
    <property type="match status" value="1"/>
</dbReference>
<comment type="cofactor">
    <cofactor evidence="1">
        <name>Fe(2+)</name>
        <dbReference type="ChEBI" id="CHEBI:29033"/>
    </cofactor>
</comment>
<sequence>MGQGVADEVVFAVVESVTQDNGAGLKQSDERYDEDYYLMVNPDVVNGIAAGYFENGYHHYRLHGRDEGRIGAPVFDAAWYCRIYPMATTDIESGRARDAWDHWQRIGRYRGYLPNPGAPRPENPSRLAARFGGLWTDAPDADDTIAGRHAIGVLSDADAELLRNWISNGYVILPGAIPAHLLDAACTDLDRAYQGGMPSLLFQCLSLSPNDMPWRPEINARPAKALDLHWHSQATRDLMFAPAILRFLHLIFERPPLASQSLGFLRGSGRPAHQDTAYVVYSQARRFAASWIALEDVTEGAGELAYFPGSQRAPDFVYADRYKSLHEAMRMNIAGGNSLREAEEEHGRTIIRHAEEHGLREERLLAKAGDVLIWHADLAHGGRPISNNATRRSVVTHYCPADVAPLSFEAGRCDLRRHGTSGYYSTVVY</sequence>
<gene>
    <name evidence="2" type="ORF">SAMN05421828_11531</name>
</gene>
<accession>A0A8G2CLS7</accession>
<dbReference type="GO" id="GO:0016706">
    <property type="term" value="F:2-oxoglutarate-dependent dioxygenase activity"/>
    <property type="evidence" value="ECO:0007669"/>
    <property type="project" value="UniProtKB-ARBA"/>
</dbReference>
<evidence type="ECO:0000313" key="2">
    <source>
        <dbReference type="EMBL" id="SIR09061.1"/>
    </source>
</evidence>
<dbReference type="PANTHER" id="PTHR20883">
    <property type="entry name" value="PHYTANOYL-COA DIOXYGENASE DOMAIN CONTAINING 1"/>
    <property type="match status" value="1"/>
</dbReference>